<keyword evidence="5" id="KW-0539">Nucleus</keyword>
<keyword evidence="2" id="KW-0862">Zinc</keyword>
<sequence length="397" mass="44773">MPRSLETKACNACAIAKRRCEKQTPHCRRCRTRGMACTYPPTKPGLFGLFEGENSFSVQQDVSALTTPPLFVSSLERERETDAGLSPRLDLSLANSIASAQPASTWFTSSEAWKIAPSPEVTGDALCMADVKYHIRNIHQWLKQWVAKGSNPFIHTRLYQTRFPPCIQDAYMAMSCYFSKTDLNELTVFRIIEDRARRLVEDGLTDSLLGTPLDTHEHLARVQALAMYQAICLYDGDIRLRHLAEGYIPVLNSWIREMVDHATQTPCLGRLVMASPYEHTAIEPRGENLLWYSWILAESIRRTSMLAASIQSIYLIHRDGTASCYGSMTFTTKQGAWDVDSAYEWEKMCSEVNVGFVQLAEAPILLTKAEPDDVDEFAKAMLSIICGASRVNRWINR</sequence>
<feature type="domain" description="Zn(2)-C6 fungal-type" evidence="6">
    <location>
        <begin position="9"/>
        <end position="39"/>
    </location>
</feature>
<dbReference type="PROSITE" id="PS50048">
    <property type="entry name" value="ZN2_CY6_FUNGAL_2"/>
    <property type="match status" value="1"/>
</dbReference>
<dbReference type="OrthoDB" id="4216928at2759"/>
<dbReference type="PROSITE" id="PS00463">
    <property type="entry name" value="ZN2_CY6_FUNGAL_1"/>
    <property type="match status" value="1"/>
</dbReference>
<dbReference type="PANTHER" id="PTHR47660">
    <property type="entry name" value="TRANSCRIPTION FACTOR WITH C2H2 AND ZN(2)-CYS(6) DNA BINDING DOMAIN (EUROFUNG)-RELATED-RELATED"/>
    <property type="match status" value="1"/>
</dbReference>
<evidence type="ECO:0000256" key="2">
    <source>
        <dbReference type="ARBA" id="ARBA00022833"/>
    </source>
</evidence>
<keyword evidence="8" id="KW-1185">Reference proteome</keyword>
<dbReference type="AlphaFoldDB" id="A0A1B8GT17"/>
<keyword evidence="4" id="KW-0804">Transcription</keyword>
<dbReference type="GO" id="GO:0008270">
    <property type="term" value="F:zinc ion binding"/>
    <property type="evidence" value="ECO:0007669"/>
    <property type="project" value="InterPro"/>
</dbReference>
<evidence type="ECO:0000256" key="5">
    <source>
        <dbReference type="ARBA" id="ARBA00023242"/>
    </source>
</evidence>
<dbReference type="InterPro" id="IPR036864">
    <property type="entry name" value="Zn2-C6_fun-type_DNA-bd_sf"/>
</dbReference>
<evidence type="ECO:0000259" key="6">
    <source>
        <dbReference type="PROSITE" id="PS50048"/>
    </source>
</evidence>
<name>A0A1B8GT17_9PEZI</name>
<protein>
    <recommendedName>
        <fullName evidence="6">Zn(2)-C6 fungal-type domain-containing protein</fullName>
    </recommendedName>
</protein>
<proteinExistence type="predicted"/>
<evidence type="ECO:0000313" key="7">
    <source>
        <dbReference type="EMBL" id="OBT98982.1"/>
    </source>
</evidence>
<keyword evidence="1" id="KW-0479">Metal-binding</keyword>
<dbReference type="SMART" id="SM00066">
    <property type="entry name" value="GAL4"/>
    <property type="match status" value="1"/>
</dbReference>
<reference evidence="8" key="2">
    <citation type="journal article" date="2018" name="Nat. Commun.">
        <title>Extreme sensitivity to ultraviolet light in the fungal pathogen causing white-nose syndrome of bats.</title>
        <authorList>
            <person name="Palmer J.M."/>
            <person name="Drees K.P."/>
            <person name="Foster J.T."/>
            <person name="Lindner D.L."/>
        </authorList>
    </citation>
    <scope>NUCLEOTIDE SEQUENCE [LARGE SCALE GENOMIC DNA]</scope>
    <source>
        <strain evidence="8">UAMH 10579</strain>
    </source>
</reference>
<dbReference type="CDD" id="cd00067">
    <property type="entry name" value="GAL4"/>
    <property type="match status" value="1"/>
</dbReference>
<reference evidence="7 8" key="1">
    <citation type="submission" date="2016-03" db="EMBL/GenBank/DDBJ databases">
        <title>Comparative genomics of Pseudogymnoascus destructans, the fungus causing white-nose syndrome of bats.</title>
        <authorList>
            <person name="Palmer J.M."/>
            <person name="Drees K.P."/>
            <person name="Foster J.T."/>
            <person name="Lindner D.L."/>
        </authorList>
    </citation>
    <scope>NUCLEOTIDE SEQUENCE [LARGE SCALE GENOMIC DNA]</scope>
    <source>
        <strain evidence="7 8">UAMH 10579</strain>
    </source>
</reference>
<dbReference type="STRING" id="342668.A0A1B8GT17"/>
<evidence type="ECO:0000256" key="4">
    <source>
        <dbReference type="ARBA" id="ARBA00023163"/>
    </source>
</evidence>
<evidence type="ECO:0000256" key="3">
    <source>
        <dbReference type="ARBA" id="ARBA00023015"/>
    </source>
</evidence>
<dbReference type="Proteomes" id="UP000091956">
    <property type="component" value="Unassembled WGS sequence"/>
</dbReference>
<dbReference type="RefSeq" id="XP_018132715.1">
    <property type="nucleotide sequence ID" value="XM_018271952.2"/>
</dbReference>
<dbReference type="GO" id="GO:0000981">
    <property type="term" value="F:DNA-binding transcription factor activity, RNA polymerase II-specific"/>
    <property type="evidence" value="ECO:0007669"/>
    <property type="project" value="InterPro"/>
</dbReference>
<dbReference type="Gene3D" id="4.10.240.10">
    <property type="entry name" value="Zn(2)-C6 fungal-type DNA-binding domain"/>
    <property type="match status" value="1"/>
</dbReference>
<keyword evidence="3" id="KW-0805">Transcription regulation</keyword>
<gene>
    <name evidence="7" type="ORF">VE01_02443</name>
</gene>
<accession>A0A1B8GT17</accession>
<dbReference type="EMBL" id="KV460214">
    <property type="protein sequence ID" value="OBT98982.1"/>
    <property type="molecule type" value="Genomic_DNA"/>
</dbReference>
<dbReference type="Pfam" id="PF00172">
    <property type="entry name" value="Zn_clus"/>
    <property type="match status" value="1"/>
</dbReference>
<evidence type="ECO:0000313" key="8">
    <source>
        <dbReference type="Proteomes" id="UP000091956"/>
    </source>
</evidence>
<dbReference type="GeneID" id="28835829"/>
<dbReference type="SUPFAM" id="SSF57701">
    <property type="entry name" value="Zn2/Cys6 DNA-binding domain"/>
    <property type="match status" value="1"/>
</dbReference>
<dbReference type="InterPro" id="IPR001138">
    <property type="entry name" value="Zn2Cys6_DnaBD"/>
</dbReference>
<organism evidence="7 8">
    <name type="scientific">Pseudogymnoascus verrucosus</name>
    <dbReference type="NCBI Taxonomy" id="342668"/>
    <lineage>
        <taxon>Eukaryota</taxon>
        <taxon>Fungi</taxon>
        <taxon>Dikarya</taxon>
        <taxon>Ascomycota</taxon>
        <taxon>Pezizomycotina</taxon>
        <taxon>Leotiomycetes</taxon>
        <taxon>Thelebolales</taxon>
        <taxon>Thelebolaceae</taxon>
        <taxon>Pseudogymnoascus</taxon>
    </lineage>
</organism>
<evidence type="ECO:0000256" key="1">
    <source>
        <dbReference type="ARBA" id="ARBA00022723"/>
    </source>
</evidence>